<reference evidence="1 2" key="1">
    <citation type="submission" date="2020-09" db="EMBL/GenBank/DDBJ databases">
        <title>Sphingomonas sp., a new species isolated from pork steak.</title>
        <authorList>
            <person name="Heidler von Heilborn D."/>
        </authorList>
    </citation>
    <scope>NUCLEOTIDE SEQUENCE [LARGE SCALE GENOMIC DNA]</scope>
    <source>
        <strain evidence="2">S8-3T</strain>
    </source>
</reference>
<evidence type="ECO:0000313" key="1">
    <source>
        <dbReference type="EMBL" id="QNQ09899.1"/>
    </source>
</evidence>
<accession>A0A7H0LJP6</accession>
<dbReference type="KEGG" id="spap:H3Z74_01175"/>
<protein>
    <submittedName>
        <fullName evidence="1">Uncharacterized protein</fullName>
    </submittedName>
</protein>
<evidence type="ECO:0000313" key="2">
    <source>
        <dbReference type="Proteomes" id="UP000516148"/>
    </source>
</evidence>
<sequence>MRTLLIALAPILIVTAIAAPGIARDRNQVPEATPAGKSESCIQLNRIRQSHVRSDQVIDFEMQGGKIYRNTLPQSCPGLGFEESFSYKTSLNQLCSVDIITVLQSPPTIRGASCGLGQFQPVTLVKKAKR</sequence>
<dbReference type="Proteomes" id="UP000516148">
    <property type="component" value="Chromosome"/>
</dbReference>
<gene>
    <name evidence="1" type="ORF">H3Z74_01175</name>
</gene>
<dbReference type="EMBL" id="CP061038">
    <property type="protein sequence ID" value="QNQ09899.1"/>
    <property type="molecule type" value="Genomic_DNA"/>
</dbReference>
<organism evidence="1 2">
    <name type="scientific">Sphingomonas alpina</name>
    <dbReference type="NCBI Taxonomy" id="653931"/>
    <lineage>
        <taxon>Bacteria</taxon>
        <taxon>Pseudomonadati</taxon>
        <taxon>Pseudomonadota</taxon>
        <taxon>Alphaproteobacteria</taxon>
        <taxon>Sphingomonadales</taxon>
        <taxon>Sphingomonadaceae</taxon>
        <taxon>Sphingomonas</taxon>
    </lineage>
</organism>
<proteinExistence type="predicted"/>
<dbReference type="RefSeq" id="WP_187762208.1">
    <property type="nucleotide sequence ID" value="NZ_CP061038.1"/>
</dbReference>
<dbReference type="AlphaFoldDB" id="A0A7H0LJP6"/>
<name>A0A7H0LJP6_9SPHN</name>
<keyword evidence="2" id="KW-1185">Reference proteome</keyword>